<sequence>MQIDAWKFTFPAVGIIINNRLDVRIQFLLKEIYLSFSYRGSSLYTFYLDQLGQPYVEKQHLAKAEDLFCLILEKLEMKKDRLSKEGQELLSGVYYCYGFILKRSQRLSMARRMFQLSLEGSNSENTSGHIVKYEESNSRRRTHTRTYLLGLSAMEKLEGRGTFLWAILIVFHSGMGFLLYLDEDSMKSTLLNGLLLFPRPMLFFSLLALHLLQRWKTLVLWIVGHVCFQVYYSSTPSTLDWVAYICGTFGEMLCLVVLMPLLLYEGLY</sequence>
<dbReference type="Proteomes" id="UP000246702">
    <property type="component" value="Unassembled WGS sequence"/>
</dbReference>
<keyword evidence="1" id="KW-1133">Transmembrane helix</keyword>
<feature type="transmembrane region" description="Helical" evidence="1">
    <location>
        <begin position="162"/>
        <end position="181"/>
    </location>
</feature>
<gene>
    <name evidence="2" type="ORF">BO94DRAFT_585257</name>
</gene>
<protein>
    <submittedName>
        <fullName evidence="2">Uncharacterized protein</fullName>
    </submittedName>
</protein>
<feature type="transmembrane region" description="Helical" evidence="1">
    <location>
        <begin position="218"/>
        <end position="235"/>
    </location>
</feature>
<evidence type="ECO:0000256" key="1">
    <source>
        <dbReference type="SAM" id="Phobius"/>
    </source>
</evidence>
<dbReference type="RefSeq" id="XP_025468250.1">
    <property type="nucleotide sequence ID" value="XM_025615682.1"/>
</dbReference>
<evidence type="ECO:0000313" key="3">
    <source>
        <dbReference type="Proteomes" id="UP000246702"/>
    </source>
</evidence>
<feature type="transmembrane region" description="Helical" evidence="1">
    <location>
        <begin position="193"/>
        <end position="211"/>
    </location>
</feature>
<evidence type="ECO:0000313" key="2">
    <source>
        <dbReference type="EMBL" id="PWY88888.1"/>
    </source>
</evidence>
<reference evidence="2 3" key="1">
    <citation type="submission" date="2016-12" db="EMBL/GenBank/DDBJ databases">
        <title>The genomes of Aspergillus section Nigri reveals drivers in fungal speciation.</title>
        <authorList>
            <consortium name="DOE Joint Genome Institute"/>
            <person name="Vesth T.C."/>
            <person name="Nybo J."/>
            <person name="Theobald S."/>
            <person name="Brandl J."/>
            <person name="Frisvad J.C."/>
            <person name="Nielsen K.F."/>
            <person name="Lyhne E.K."/>
            <person name="Kogle M.E."/>
            <person name="Kuo A."/>
            <person name="Riley R."/>
            <person name="Clum A."/>
            <person name="Nolan M."/>
            <person name="Lipzen A."/>
            <person name="Salamov A."/>
            <person name="Henrissat B."/>
            <person name="Wiebenga A."/>
            <person name="De Vries R.P."/>
            <person name="Grigoriev I.V."/>
            <person name="Mortensen U.H."/>
            <person name="Andersen M.R."/>
            <person name="Baker S.E."/>
        </authorList>
    </citation>
    <scope>NUCLEOTIDE SEQUENCE [LARGE SCALE GENOMIC DNA]</scope>
    <source>
        <strain evidence="2 3">CBS 115572</strain>
    </source>
</reference>
<accession>A0A317WVL2</accession>
<comment type="caution">
    <text evidence="2">The sequence shown here is derived from an EMBL/GenBank/DDBJ whole genome shotgun (WGS) entry which is preliminary data.</text>
</comment>
<organism evidence="2 3">
    <name type="scientific">Aspergillus sclerotioniger CBS 115572</name>
    <dbReference type="NCBI Taxonomy" id="1450535"/>
    <lineage>
        <taxon>Eukaryota</taxon>
        <taxon>Fungi</taxon>
        <taxon>Dikarya</taxon>
        <taxon>Ascomycota</taxon>
        <taxon>Pezizomycotina</taxon>
        <taxon>Eurotiomycetes</taxon>
        <taxon>Eurotiomycetidae</taxon>
        <taxon>Eurotiales</taxon>
        <taxon>Aspergillaceae</taxon>
        <taxon>Aspergillus</taxon>
        <taxon>Aspergillus subgen. Circumdati</taxon>
    </lineage>
</organism>
<name>A0A317WVL2_9EURO</name>
<feature type="transmembrane region" description="Helical" evidence="1">
    <location>
        <begin position="241"/>
        <end position="264"/>
    </location>
</feature>
<dbReference type="EMBL" id="MSFK01000012">
    <property type="protein sequence ID" value="PWY88888.1"/>
    <property type="molecule type" value="Genomic_DNA"/>
</dbReference>
<proteinExistence type="predicted"/>
<keyword evidence="1" id="KW-0812">Transmembrane</keyword>
<keyword evidence="3" id="KW-1185">Reference proteome</keyword>
<dbReference type="AlphaFoldDB" id="A0A317WVL2"/>
<keyword evidence="1" id="KW-0472">Membrane</keyword>
<dbReference type="GeneID" id="37117825"/>